<dbReference type="SUPFAM" id="SSF56112">
    <property type="entry name" value="Protein kinase-like (PK-like)"/>
    <property type="match status" value="1"/>
</dbReference>
<dbReference type="EC" id="2.7.1.-" evidence="9"/>
<feature type="transmembrane region" description="Helical" evidence="7">
    <location>
        <begin position="88"/>
        <end position="111"/>
    </location>
</feature>
<keyword evidence="7" id="KW-0812">Transmembrane</keyword>
<dbReference type="RefSeq" id="XP_067077696.1">
    <property type="nucleotide sequence ID" value="XM_067221595.1"/>
</dbReference>
<feature type="domain" description="Protein kinase" evidence="8">
    <location>
        <begin position="922"/>
        <end position="1194"/>
    </location>
</feature>
<proteinExistence type="predicted"/>
<evidence type="ECO:0000256" key="5">
    <source>
        <dbReference type="ARBA" id="ARBA00022840"/>
    </source>
</evidence>
<evidence type="ECO:0000256" key="2">
    <source>
        <dbReference type="ARBA" id="ARBA00022679"/>
    </source>
</evidence>
<dbReference type="Proteomes" id="UP000195570">
    <property type="component" value="Unassembled WGS sequence"/>
</dbReference>
<keyword evidence="2 9" id="KW-0808">Transferase</keyword>
<keyword evidence="5" id="KW-0067">ATP-binding</keyword>
<evidence type="ECO:0000313" key="9">
    <source>
        <dbReference type="EMBL" id="SCU66230.1"/>
    </source>
</evidence>
<keyword evidence="4 9" id="KW-0418">Kinase</keyword>
<dbReference type="SMART" id="SM00220">
    <property type="entry name" value="S_TKc"/>
    <property type="match status" value="1"/>
</dbReference>
<feature type="compositionally biased region" description="Basic and acidic residues" evidence="6">
    <location>
        <begin position="841"/>
        <end position="867"/>
    </location>
</feature>
<dbReference type="GO" id="GO:0005524">
    <property type="term" value="F:ATP binding"/>
    <property type="evidence" value="ECO:0007669"/>
    <property type="project" value="UniProtKB-KW"/>
</dbReference>
<dbReference type="InterPro" id="IPR000719">
    <property type="entry name" value="Prot_kinase_dom"/>
</dbReference>
<keyword evidence="1" id="KW-0723">Serine/threonine-protein kinase</keyword>
<evidence type="ECO:0000256" key="1">
    <source>
        <dbReference type="ARBA" id="ARBA00022527"/>
    </source>
</evidence>
<dbReference type="PANTHER" id="PTHR11584">
    <property type="entry name" value="SERINE/THREONINE PROTEIN KINASE"/>
    <property type="match status" value="1"/>
</dbReference>
<keyword evidence="3" id="KW-0547">Nucleotide-binding</keyword>
<dbReference type="PROSITE" id="PS50011">
    <property type="entry name" value="PROTEIN_KINASE_DOM"/>
    <property type="match status" value="1"/>
</dbReference>
<keyword evidence="7" id="KW-0472">Membrane</keyword>
<dbReference type="InterPro" id="IPR008271">
    <property type="entry name" value="Ser/Thr_kinase_AS"/>
</dbReference>
<evidence type="ECO:0000256" key="7">
    <source>
        <dbReference type="SAM" id="Phobius"/>
    </source>
</evidence>
<gene>
    <name evidence="9" type="ORF">TEOVI_000711700</name>
</gene>
<dbReference type="PANTHER" id="PTHR11584:SF369">
    <property type="entry name" value="MITOGEN-ACTIVATED PROTEIN KINASE KINASE KINASE 19-RELATED"/>
    <property type="match status" value="1"/>
</dbReference>
<evidence type="ECO:0000259" key="8">
    <source>
        <dbReference type="PROSITE" id="PS50011"/>
    </source>
</evidence>
<protein>
    <submittedName>
        <fullName evidence="9">Repressor of differentiation kinase 1</fullName>
        <ecNumber evidence="9">2.7.1.-</ecNumber>
    </submittedName>
</protein>
<evidence type="ECO:0000256" key="4">
    <source>
        <dbReference type="ARBA" id="ARBA00022777"/>
    </source>
</evidence>
<feature type="region of interest" description="Disordered" evidence="6">
    <location>
        <begin position="839"/>
        <end position="881"/>
    </location>
</feature>
<organism evidence="9 10">
    <name type="scientific">Trypanosoma equiperdum</name>
    <dbReference type="NCBI Taxonomy" id="5694"/>
    <lineage>
        <taxon>Eukaryota</taxon>
        <taxon>Discoba</taxon>
        <taxon>Euglenozoa</taxon>
        <taxon>Kinetoplastea</taxon>
        <taxon>Metakinetoplastina</taxon>
        <taxon>Trypanosomatida</taxon>
        <taxon>Trypanosomatidae</taxon>
        <taxon>Trypanosoma</taxon>
    </lineage>
</organism>
<dbReference type="Pfam" id="PF00069">
    <property type="entry name" value="Pkinase"/>
    <property type="match status" value="1"/>
</dbReference>
<dbReference type="Gene3D" id="3.30.200.20">
    <property type="entry name" value="Phosphorylase Kinase, domain 1"/>
    <property type="match status" value="1"/>
</dbReference>
<dbReference type="VEuPathDB" id="TriTrypDB:TEOVI_000711700"/>
<accession>A0A1G4I328</accession>
<evidence type="ECO:0000313" key="10">
    <source>
        <dbReference type="Proteomes" id="UP000195570"/>
    </source>
</evidence>
<dbReference type="EMBL" id="CZPT02000526">
    <property type="protein sequence ID" value="SCU66230.1"/>
    <property type="molecule type" value="Genomic_DNA"/>
</dbReference>
<name>A0A1G4I328_TRYEQ</name>
<evidence type="ECO:0000256" key="6">
    <source>
        <dbReference type="SAM" id="MobiDB-lite"/>
    </source>
</evidence>
<reference evidence="9" key="1">
    <citation type="submission" date="2016-09" db="EMBL/GenBank/DDBJ databases">
        <authorList>
            <person name="Hebert L."/>
            <person name="Moumen B."/>
        </authorList>
    </citation>
    <scope>NUCLEOTIDE SEQUENCE [LARGE SCALE GENOMIC DNA]</scope>
    <source>
        <strain evidence="9">OVI</strain>
    </source>
</reference>
<evidence type="ECO:0000256" key="3">
    <source>
        <dbReference type="ARBA" id="ARBA00022741"/>
    </source>
</evidence>
<dbReference type="Gene3D" id="1.10.510.10">
    <property type="entry name" value="Transferase(Phosphotransferase) domain 1"/>
    <property type="match status" value="1"/>
</dbReference>
<keyword evidence="10" id="KW-1185">Reference proteome</keyword>
<feature type="transmembrane region" description="Helical" evidence="7">
    <location>
        <begin position="450"/>
        <end position="474"/>
    </location>
</feature>
<comment type="caution">
    <text evidence="9">The sequence shown here is derived from an EMBL/GenBank/DDBJ whole genome shotgun (WGS) entry which is preliminary data.</text>
</comment>
<sequence length="1195" mass="131061">MTKEDHGEEMVTHTPQVLNVRTTGESVSANPLRGVGLKDCGVFSPTSSTFCDTSRLMGNTGRSVENSTVTFVTGAPGKEEADRRHCRVGTIAAVALLMLTGVFTLSFTSLLSAHYIGSSVVIGTTGLIEKEAVRSVVKIMRSTVLQLPDFAHIVNAKYIRNQTSLYTVNRFPRDPRALLYSLMSLLSTFKDTIAYFKFVHEGGSYAFAVNYDVGDGGNNSVVLGAYNNDSSRASFVVYDAIRLKRLHEDSNRNWDISHDLSRTLSPFGAVARQWHESGSNKRWIPSEIEHTGEYFNYVIPFHVGGALGACIVGLSTDRLLLESRPLVEALRSHGRAMLFDDSRDIVILNSWGQPQSWDENPSDGELVFKHLTLEGINDSIVVDLVREMEKHRDPTTDRLSDSVELTFPNSGSHVDGRLGRITDESGLDVTLAVVTMRSDFLEGVVRTRNVTIVSISVIILLSAVFSLVSTYYLVKPLMLLVSALKSASNLEIPDNADIFLGRSRIVEVRKIQGHYAKLRRQLAVLLKFIPEAILARVESKNEAGGHIRANGSATETPGESSTAFVRIMGASISVTWNAGDQQRDVALNCGIFKEKPNVFNRRHCTVIAIQVYHPDVWKSSTKYHAALIEVATEHSGCVEALDPDRALISFGAHAALPMHCRRCCQFAFDLFAKLPLDHRDSVTMLVDTNEFLVGTCGAFSRNARVLFGADHLFQLSHAVRDGPCRIAATSGGASHMQGFLAFPVDCVLLPCSTLPIVLFELRPGESSSEVSLSISKQFRLGFAAMRQGRYGEAMAHYLPMVKMDMQAKRLMRLCRQRCRRNDTVPYVRVLDNHYCVNSSDCKPEEQDESDIKDRVPETIDSPRRPDGEGSESDSSDQGSESLFKMYAPSSSSSLDGSGCAEGANAADVVPLFLTDSNRNVWTRSLKKISEGAFSTIFLGVAEDGAQVAIKCIPRLRRDVVAESLEKEMEVASKLHHPNIVRYVSCSITPSHLSIIMEYVPGGSLHSVIKNFGCVSPYVARRFTVDILQGLNYLHNLGIVHCDVKPHNVLLGTDGVCKLSDFGSTISEASVMARTLADGVMLRGTALYMAPEVAAGGRCTPQSDIFSFGISLLEMLLGRPPWQWSSTAPAGSDATRLRSLFNRDLLFVQSLALGHLEPVIPASVDHEAAAFVRACCHMNPSMRPSASSLLSYAFLL</sequence>
<dbReference type="GO" id="GO:0004674">
    <property type="term" value="F:protein serine/threonine kinase activity"/>
    <property type="evidence" value="ECO:0007669"/>
    <property type="project" value="UniProtKB-KW"/>
</dbReference>
<dbReference type="AlphaFoldDB" id="A0A1G4I328"/>
<keyword evidence="7" id="KW-1133">Transmembrane helix</keyword>
<dbReference type="InterPro" id="IPR011009">
    <property type="entry name" value="Kinase-like_dom_sf"/>
</dbReference>
<dbReference type="PROSITE" id="PS00108">
    <property type="entry name" value="PROTEIN_KINASE_ST"/>
    <property type="match status" value="1"/>
</dbReference>
<dbReference type="GeneID" id="92381051"/>